<organism evidence="1 2">
    <name type="scientific">Desulfomicrobium apsheronum</name>
    <dbReference type="NCBI Taxonomy" id="52560"/>
    <lineage>
        <taxon>Bacteria</taxon>
        <taxon>Pseudomonadati</taxon>
        <taxon>Thermodesulfobacteriota</taxon>
        <taxon>Desulfovibrionia</taxon>
        <taxon>Desulfovibrionales</taxon>
        <taxon>Desulfomicrobiaceae</taxon>
        <taxon>Desulfomicrobium</taxon>
    </lineage>
</organism>
<reference evidence="2" key="1">
    <citation type="submission" date="2016-10" db="EMBL/GenBank/DDBJ databases">
        <authorList>
            <person name="Varghese N."/>
            <person name="Submissions S."/>
        </authorList>
    </citation>
    <scope>NUCLEOTIDE SEQUENCE [LARGE SCALE GENOMIC DNA]</scope>
    <source>
        <strain evidence="2">DSM 5918</strain>
    </source>
</reference>
<gene>
    <name evidence="1" type="ORF">SAMN04488082_106119</name>
</gene>
<proteinExistence type="predicted"/>
<dbReference type="OrthoDB" id="5471629at2"/>
<keyword evidence="2" id="KW-1185">Reference proteome</keyword>
<dbReference type="Proteomes" id="UP000198635">
    <property type="component" value="Unassembled WGS sequence"/>
</dbReference>
<evidence type="ECO:0000313" key="1">
    <source>
        <dbReference type="EMBL" id="SFJ74719.1"/>
    </source>
</evidence>
<dbReference type="AlphaFoldDB" id="A0A1I3TWN2"/>
<evidence type="ECO:0000313" key="2">
    <source>
        <dbReference type="Proteomes" id="UP000198635"/>
    </source>
</evidence>
<accession>A0A1I3TWN2</accession>
<dbReference type="RefSeq" id="WP_092373977.1">
    <property type="nucleotide sequence ID" value="NZ_FORX01000006.1"/>
</dbReference>
<dbReference type="STRING" id="52560.SAMN04488082_106119"/>
<name>A0A1I3TWN2_9BACT</name>
<protein>
    <submittedName>
        <fullName evidence="1">Uncharacterized protein</fullName>
    </submittedName>
</protein>
<sequence length="89" mass="10266">MRPKIRTGHPVTIHGQPFTKVGIVCDASAYDTRDTLEVVYVDAAFKARRTLVVWRNDRFEWSEPSYPGVNVENDPDYDLYVTTVKNGRY</sequence>
<dbReference type="EMBL" id="FORX01000006">
    <property type="protein sequence ID" value="SFJ74719.1"/>
    <property type="molecule type" value="Genomic_DNA"/>
</dbReference>